<keyword evidence="3" id="KW-1185">Reference proteome</keyword>
<protein>
    <submittedName>
        <fullName evidence="2">Dinitrogenase iron-molybdenum cofactor biosynthesis protein</fullName>
    </submittedName>
</protein>
<dbReference type="GeneID" id="64819372"/>
<dbReference type="PANTHER" id="PTHR33937:SF1">
    <property type="entry name" value="IRON-MOLIBDENUM COFACTOR PROCESSING PROTEIN"/>
    <property type="match status" value="1"/>
</dbReference>
<dbReference type="OrthoDB" id="85838at2157"/>
<dbReference type="InterPro" id="IPR036105">
    <property type="entry name" value="DiNase_FeMo-co_biosyn_sf"/>
</dbReference>
<dbReference type="RefSeq" id="WP_211533452.1">
    <property type="nucleotide sequence ID" value="NZ_CP058560.1"/>
</dbReference>
<sequence>MVIEISFKVAICSKNGKMIDEHFGRATKFLIYKIDEDGSYQYIETRDNSPPSEKLEEHEKMLYNSMKIISDCKYLLASQIGPAANNKLSLQGIRSFGINMPIENALKRLGSSRSKNKFLENIQKPPRVFS</sequence>
<gene>
    <name evidence="2" type="ORF">HYG87_01370</name>
</gene>
<dbReference type="InterPro" id="IPR003731">
    <property type="entry name" value="Di-Nase_FeMo-co_biosynth"/>
</dbReference>
<dbReference type="EMBL" id="CP058560">
    <property type="protein sequence ID" value="QUH22508.1"/>
    <property type="molecule type" value="Genomic_DNA"/>
</dbReference>
<reference evidence="2" key="1">
    <citation type="submission" date="2020-07" db="EMBL/GenBank/DDBJ databases">
        <title>Methanobacterium. sp. MethCan genome.</title>
        <authorList>
            <person name="Postec A."/>
            <person name="Quemeneur M."/>
        </authorList>
    </citation>
    <scope>NUCLEOTIDE SEQUENCE</scope>
    <source>
        <strain evidence="2">MethCAN</strain>
    </source>
</reference>
<evidence type="ECO:0000313" key="2">
    <source>
        <dbReference type="EMBL" id="QUH22508.1"/>
    </source>
</evidence>
<evidence type="ECO:0000313" key="3">
    <source>
        <dbReference type="Proteomes" id="UP000681041"/>
    </source>
</evidence>
<dbReference type="Proteomes" id="UP000681041">
    <property type="component" value="Chromosome"/>
</dbReference>
<dbReference type="SUPFAM" id="SSF53146">
    <property type="entry name" value="Nitrogenase accessory factor-like"/>
    <property type="match status" value="1"/>
</dbReference>
<evidence type="ECO:0000259" key="1">
    <source>
        <dbReference type="Pfam" id="PF02579"/>
    </source>
</evidence>
<dbReference type="PANTHER" id="PTHR33937">
    <property type="entry name" value="IRON-MOLYBDENUM PROTEIN-RELATED-RELATED"/>
    <property type="match status" value="1"/>
</dbReference>
<feature type="domain" description="Dinitrogenase iron-molybdenum cofactor biosynthesis" evidence="1">
    <location>
        <begin position="16"/>
        <end position="109"/>
    </location>
</feature>
<accession>A0A8T8K267</accession>
<dbReference type="Pfam" id="PF02579">
    <property type="entry name" value="Nitro_FeMo-Co"/>
    <property type="match status" value="1"/>
</dbReference>
<proteinExistence type="predicted"/>
<organism evidence="2 3">
    <name type="scientific">Methanobacterium alkalithermotolerans</name>
    <dbReference type="NCBI Taxonomy" id="2731220"/>
    <lineage>
        <taxon>Archaea</taxon>
        <taxon>Methanobacteriati</taxon>
        <taxon>Methanobacteriota</taxon>
        <taxon>Methanomada group</taxon>
        <taxon>Methanobacteria</taxon>
        <taxon>Methanobacteriales</taxon>
        <taxon>Methanobacteriaceae</taxon>
        <taxon>Methanobacterium</taxon>
    </lineage>
</organism>
<dbReference type="AlphaFoldDB" id="A0A8T8K267"/>
<dbReference type="Gene3D" id="3.30.420.130">
    <property type="entry name" value="Dinitrogenase iron-molybdenum cofactor biosynthesis domain"/>
    <property type="match status" value="1"/>
</dbReference>
<dbReference type="KEGG" id="meme:HYG87_01370"/>
<name>A0A8T8K267_9EURY</name>
<dbReference type="InterPro" id="IPR051840">
    <property type="entry name" value="NifX/NifY_domain"/>
</dbReference>